<feature type="transmembrane region" description="Helical" evidence="1">
    <location>
        <begin position="15"/>
        <end position="33"/>
    </location>
</feature>
<keyword evidence="3" id="KW-1185">Reference proteome</keyword>
<dbReference type="Proteomes" id="UP000027120">
    <property type="component" value="Unassembled WGS sequence"/>
</dbReference>
<evidence type="ECO:0000256" key="1">
    <source>
        <dbReference type="SAM" id="Phobius"/>
    </source>
</evidence>
<gene>
    <name evidence="2" type="ORF">CISIN_1g046328mg</name>
</gene>
<protein>
    <submittedName>
        <fullName evidence="2">Uncharacterized protein</fullName>
    </submittedName>
</protein>
<dbReference type="AlphaFoldDB" id="A0A067DCK6"/>
<evidence type="ECO:0000313" key="3">
    <source>
        <dbReference type="Proteomes" id="UP000027120"/>
    </source>
</evidence>
<keyword evidence="1" id="KW-1133">Transmembrane helix</keyword>
<keyword evidence="1" id="KW-0812">Transmembrane</keyword>
<proteinExistence type="predicted"/>
<accession>A0A067DCK6</accession>
<sequence length="75" mass="8757">MVFGVKDLDYSANSAWFLKNCGLMVVELLLHVLSQRTLDSNMKYDEMCVDTRRVVPRGFRSESELRLDSDLARWE</sequence>
<name>A0A067DCK6_CITSI</name>
<dbReference type="EMBL" id="KK793311">
    <property type="protein sequence ID" value="KDO36737.1"/>
    <property type="molecule type" value="Genomic_DNA"/>
</dbReference>
<keyword evidence="1" id="KW-0472">Membrane</keyword>
<evidence type="ECO:0000313" key="2">
    <source>
        <dbReference type="EMBL" id="KDO36737.1"/>
    </source>
</evidence>
<reference evidence="2 3" key="1">
    <citation type="submission" date="2014-04" db="EMBL/GenBank/DDBJ databases">
        <authorList>
            <consortium name="International Citrus Genome Consortium"/>
            <person name="Gmitter F."/>
            <person name="Chen C."/>
            <person name="Farmerie W."/>
            <person name="Harkins T."/>
            <person name="Desany B."/>
            <person name="Mohiuddin M."/>
            <person name="Kodira C."/>
            <person name="Borodovsky M."/>
            <person name="Lomsadze A."/>
            <person name="Burns P."/>
            <person name="Jenkins J."/>
            <person name="Prochnik S."/>
            <person name="Shu S."/>
            <person name="Chapman J."/>
            <person name="Pitluck S."/>
            <person name="Schmutz J."/>
            <person name="Rokhsar D."/>
        </authorList>
    </citation>
    <scope>NUCLEOTIDE SEQUENCE</scope>
</reference>
<organism evidence="2 3">
    <name type="scientific">Citrus sinensis</name>
    <name type="common">Sweet orange</name>
    <name type="synonym">Citrus aurantium var. sinensis</name>
    <dbReference type="NCBI Taxonomy" id="2711"/>
    <lineage>
        <taxon>Eukaryota</taxon>
        <taxon>Viridiplantae</taxon>
        <taxon>Streptophyta</taxon>
        <taxon>Embryophyta</taxon>
        <taxon>Tracheophyta</taxon>
        <taxon>Spermatophyta</taxon>
        <taxon>Magnoliopsida</taxon>
        <taxon>eudicotyledons</taxon>
        <taxon>Gunneridae</taxon>
        <taxon>Pentapetalae</taxon>
        <taxon>rosids</taxon>
        <taxon>malvids</taxon>
        <taxon>Sapindales</taxon>
        <taxon>Rutaceae</taxon>
        <taxon>Aurantioideae</taxon>
        <taxon>Citrus</taxon>
    </lineage>
</organism>